<dbReference type="EC" id="6.1.1.4" evidence="9"/>
<feature type="domain" description="Leucyl-tRNA synthetase editing" evidence="14">
    <location>
        <begin position="220"/>
        <end position="371"/>
    </location>
</feature>
<evidence type="ECO:0000313" key="15">
    <source>
        <dbReference type="EMBL" id="NVO57634.1"/>
    </source>
</evidence>
<evidence type="ECO:0000256" key="3">
    <source>
        <dbReference type="ARBA" id="ARBA00022598"/>
    </source>
</evidence>
<comment type="catalytic activity">
    <reaction evidence="8 9">
        <text>tRNA(Leu) + L-leucine + ATP = L-leucyl-tRNA(Leu) + AMP + diphosphate</text>
        <dbReference type="Rhea" id="RHEA:11688"/>
        <dbReference type="Rhea" id="RHEA-COMP:9613"/>
        <dbReference type="Rhea" id="RHEA-COMP:9622"/>
        <dbReference type="ChEBI" id="CHEBI:30616"/>
        <dbReference type="ChEBI" id="CHEBI:33019"/>
        <dbReference type="ChEBI" id="CHEBI:57427"/>
        <dbReference type="ChEBI" id="CHEBI:78442"/>
        <dbReference type="ChEBI" id="CHEBI:78494"/>
        <dbReference type="ChEBI" id="CHEBI:456215"/>
        <dbReference type="EC" id="6.1.1.4"/>
    </reaction>
</comment>
<comment type="caution">
    <text evidence="15">The sequence shown here is derived from an EMBL/GenBank/DDBJ whole genome shotgun (WGS) entry which is preliminary data.</text>
</comment>
<evidence type="ECO:0000256" key="4">
    <source>
        <dbReference type="ARBA" id="ARBA00022741"/>
    </source>
</evidence>
<evidence type="ECO:0000256" key="2">
    <source>
        <dbReference type="ARBA" id="ARBA00022490"/>
    </source>
</evidence>
<dbReference type="InterPro" id="IPR014729">
    <property type="entry name" value="Rossmann-like_a/b/a_fold"/>
</dbReference>
<dbReference type="Gene3D" id="3.10.20.590">
    <property type="match status" value="1"/>
</dbReference>
<dbReference type="Gene3D" id="2.20.28.290">
    <property type="match status" value="1"/>
</dbReference>
<dbReference type="InterPro" id="IPR009008">
    <property type="entry name" value="Val/Leu/Ile-tRNA-synth_edit"/>
</dbReference>
<protein>
    <recommendedName>
        <fullName evidence="9">Leucine--tRNA ligase</fullName>
        <ecNumber evidence="9">6.1.1.4</ecNumber>
    </recommendedName>
    <alternativeName>
        <fullName evidence="9">Leucyl-tRNA synthetase</fullName>
        <shortName evidence="9">LeuRS</shortName>
    </alternativeName>
</protein>
<dbReference type="Gene3D" id="3.40.50.620">
    <property type="entry name" value="HUPs"/>
    <property type="match status" value="2"/>
</dbReference>
<evidence type="ECO:0000256" key="9">
    <source>
        <dbReference type="HAMAP-Rule" id="MF_00049"/>
    </source>
</evidence>
<proteinExistence type="inferred from homology"/>
<keyword evidence="4 9" id="KW-0547">Nucleotide-binding</keyword>
<keyword evidence="6 9" id="KW-0648">Protein biosynthesis</keyword>
<dbReference type="InterPro" id="IPR002300">
    <property type="entry name" value="aa-tRNA-synth_Ia"/>
</dbReference>
<dbReference type="NCBIfam" id="TIGR00396">
    <property type="entry name" value="leuS_bact"/>
    <property type="match status" value="1"/>
</dbReference>
<evidence type="ECO:0000256" key="5">
    <source>
        <dbReference type="ARBA" id="ARBA00022840"/>
    </source>
</evidence>
<feature type="short sequence motif" description="'KMSKS' region" evidence="9">
    <location>
        <begin position="616"/>
        <end position="620"/>
    </location>
</feature>
<dbReference type="InterPro" id="IPR025709">
    <property type="entry name" value="Leu_tRNA-synth_edit"/>
</dbReference>
<dbReference type="CDD" id="cd00812">
    <property type="entry name" value="LeuRS_core"/>
    <property type="match status" value="1"/>
</dbReference>
<dbReference type="PROSITE" id="PS00178">
    <property type="entry name" value="AA_TRNA_LIGASE_I"/>
    <property type="match status" value="1"/>
</dbReference>
<dbReference type="PANTHER" id="PTHR43740:SF2">
    <property type="entry name" value="LEUCINE--TRNA LIGASE, MITOCHONDRIAL"/>
    <property type="match status" value="1"/>
</dbReference>
<dbReference type="PANTHER" id="PTHR43740">
    <property type="entry name" value="LEUCYL-TRNA SYNTHETASE"/>
    <property type="match status" value="1"/>
</dbReference>
<dbReference type="InterPro" id="IPR001412">
    <property type="entry name" value="aa-tRNA-synth_I_CS"/>
</dbReference>
<sequence>MSRYSATEIEAKWQEAWGKAGIFTASHKADKPKYYVLEMFPYPSGRIHMGHVRNYTMGDVIARHKLATGHNVLHPMGWDAFGMPAENAAMAIGGHPKDWTYGNIADMRSQMKPLGLSIDWSREFATCDPEYYGQQQALFLDMLEAGLVYRKNAIVNWDPVDMTVLANEQVEQGRGWRSGALVERRELTQWFFKISDYSEELLDALDTLDNWPAKVRLMQENWIGKSRGLQFSFERTDEGEPITVYTTRPDTLLGASFVGISPDHPIAKQLEAESAEVAEFVAECRKGGTTEEAIETAEKLGYDTGIRVKHPLNPNWELPVWIANFILMDYGTGAIFACPAHDQRDLDFCRKYDLPVVDTFFALDDDTPVDKIAFVPPKTEKVRWVNHFAGLAEATGDEAINATVDFAEKAGWGEGVTKYRLRDWGLSRQRYWGCPIPVVHCDACGVVPEKKENLPVRLPDDVTFDKPGNPLDRHPTWRDCTCPSCGAPAKRETDTMDTFVDSSWYFARFTAPHAETPTDLAEAEYWMNVDQYIGGIEHAILHLLYSRFFARAMQITGHLPRKAIEPFDALFTQGMVTHEIYQTRDANGRPVYHLPEDVTDGKLADGTEVEIIPSAKMSKSKKNVVDPVSIISAFGADTARWFVLSDSPPERDVEWTAAGAEAAYKHLNRVWNLCDKIGAMDPDAKGQGDQDLLREMHKTIRDVTLGVESFGFNAAIAKLYAFTNTLAKSKAGAAAQKQAIKTLAQLMSPMVPHLAEDIWAHQGGEGLVATAPWPVADEAMLVDDTVTLPIQINGKRRAEISVPMDMDKVEVEKIALSTEAVQKALNGAAPKKVIVVPGRIVNVVV</sequence>
<keyword evidence="16" id="KW-1185">Reference proteome</keyword>
<evidence type="ECO:0000256" key="1">
    <source>
        <dbReference type="ARBA" id="ARBA00005594"/>
    </source>
</evidence>
<feature type="binding site" evidence="9">
    <location>
        <position position="619"/>
    </location>
    <ligand>
        <name>ATP</name>
        <dbReference type="ChEBI" id="CHEBI:30616"/>
    </ligand>
</feature>
<keyword evidence="2 9" id="KW-0963">Cytoplasm</keyword>
<keyword evidence="5 9" id="KW-0067">ATP-binding</keyword>
<dbReference type="Pfam" id="PF13603">
    <property type="entry name" value="tRNA-synt_1_2"/>
    <property type="match status" value="1"/>
</dbReference>
<dbReference type="Gene3D" id="1.10.730.10">
    <property type="entry name" value="Isoleucyl-tRNA Synthetase, Domain 1"/>
    <property type="match status" value="2"/>
</dbReference>
<dbReference type="CDD" id="cd07958">
    <property type="entry name" value="Anticodon_Ia_Leu_BEm"/>
    <property type="match status" value="1"/>
</dbReference>
<dbReference type="Pfam" id="PF08264">
    <property type="entry name" value="Anticodon_1"/>
    <property type="match status" value="1"/>
</dbReference>
<feature type="domain" description="Aminoacyl-tRNA synthetase class Ia" evidence="11">
    <location>
        <begin position="616"/>
        <end position="655"/>
    </location>
</feature>
<dbReference type="InterPro" id="IPR009080">
    <property type="entry name" value="tRNAsynth_Ia_anticodon-bd"/>
</dbReference>
<feature type="short sequence motif" description="'HIGH' region" evidence="9">
    <location>
        <begin position="41"/>
        <end position="51"/>
    </location>
</feature>
<dbReference type="SUPFAM" id="SSF50677">
    <property type="entry name" value="ValRS/IleRS/LeuRS editing domain"/>
    <property type="match status" value="1"/>
</dbReference>
<gene>
    <name evidence="9" type="primary">leuS</name>
    <name evidence="15" type="ORF">HW561_17700</name>
</gene>
<name>A0ABX2PX85_9RHOB</name>
<dbReference type="InterPro" id="IPR002302">
    <property type="entry name" value="Leu-tRNA-ligase"/>
</dbReference>
<evidence type="ECO:0000259" key="14">
    <source>
        <dbReference type="Pfam" id="PF13603"/>
    </source>
</evidence>
<keyword evidence="3 9" id="KW-0436">Ligase</keyword>
<dbReference type="SUPFAM" id="SSF52374">
    <property type="entry name" value="Nucleotidylyl transferase"/>
    <property type="match status" value="1"/>
</dbReference>
<comment type="similarity">
    <text evidence="1 9 10">Belongs to the class-I aminoacyl-tRNA synthetase family.</text>
</comment>
<dbReference type="GO" id="GO:0004823">
    <property type="term" value="F:leucine-tRNA ligase activity"/>
    <property type="evidence" value="ECO:0007669"/>
    <property type="project" value="UniProtKB-EC"/>
</dbReference>
<dbReference type="InterPro" id="IPR015413">
    <property type="entry name" value="Methionyl/Leucyl_tRNA_Synth"/>
</dbReference>
<dbReference type="Pfam" id="PF09334">
    <property type="entry name" value="tRNA-synt_1g"/>
    <property type="match status" value="1"/>
</dbReference>
<evidence type="ECO:0000259" key="12">
    <source>
        <dbReference type="Pfam" id="PF08264"/>
    </source>
</evidence>
<evidence type="ECO:0000256" key="6">
    <source>
        <dbReference type="ARBA" id="ARBA00022917"/>
    </source>
</evidence>
<feature type="domain" description="Methionyl/Leucyl tRNA synthetase" evidence="13">
    <location>
        <begin position="36"/>
        <end position="171"/>
    </location>
</feature>
<dbReference type="InterPro" id="IPR013155">
    <property type="entry name" value="M/V/L/I-tRNA-synth_anticd-bd"/>
</dbReference>
<dbReference type="HAMAP" id="MF_00049_B">
    <property type="entry name" value="Leu_tRNA_synth_B"/>
    <property type="match status" value="1"/>
</dbReference>
<evidence type="ECO:0000256" key="7">
    <source>
        <dbReference type="ARBA" id="ARBA00023146"/>
    </source>
</evidence>
<dbReference type="SUPFAM" id="SSF47323">
    <property type="entry name" value="Anticodon-binding domain of a subclass of class I aminoacyl-tRNA synthetases"/>
    <property type="match status" value="1"/>
</dbReference>
<feature type="domain" description="Methionyl/Valyl/Leucyl/Isoleucyl-tRNA synthetase anticodon-binding" evidence="12">
    <location>
        <begin position="689"/>
        <end position="809"/>
    </location>
</feature>
<dbReference type="PRINTS" id="PR00985">
    <property type="entry name" value="TRNASYNTHLEU"/>
</dbReference>
<keyword evidence="7 9" id="KW-0030">Aminoacyl-tRNA synthetase</keyword>
<feature type="domain" description="Aminoacyl-tRNA synthetase class Ia" evidence="11">
    <location>
        <begin position="421"/>
        <end position="578"/>
    </location>
</feature>
<evidence type="ECO:0000313" key="16">
    <source>
        <dbReference type="Proteomes" id="UP000630805"/>
    </source>
</evidence>
<evidence type="ECO:0000256" key="10">
    <source>
        <dbReference type="RuleBase" id="RU363035"/>
    </source>
</evidence>
<dbReference type="Pfam" id="PF00133">
    <property type="entry name" value="tRNA-synt_1"/>
    <property type="match status" value="2"/>
</dbReference>
<evidence type="ECO:0000259" key="13">
    <source>
        <dbReference type="Pfam" id="PF09334"/>
    </source>
</evidence>
<accession>A0ABX2PX85</accession>
<dbReference type="Proteomes" id="UP000630805">
    <property type="component" value="Unassembled WGS sequence"/>
</dbReference>
<dbReference type="EMBL" id="JABXWT010000013">
    <property type="protein sequence ID" value="NVO57634.1"/>
    <property type="molecule type" value="Genomic_DNA"/>
</dbReference>
<reference evidence="15 16" key="1">
    <citation type="submission" date="2020-06" db="EMBL/GenBank/DDBJ databases">
        <authorList>
            <person name="Cao W.R."/>
        </authorList>
    </citation>
    <scope>NUCLEOTIDE SEQUENCE [LARGE SCALE GENOMIC DNA]</scope>
    <source>
        <strain evidence="15 16">B1Z28</strain>
    </source>
</reference>
<evidence type="ECO:0000256" key="8">
    <source>
        <dbReference type="ARBA" id="ARBA00047469"/>
    </source>
</evidence>
<dbReference type="RefSeq" id="WP_176866698.1">
    <property type="nucleotide sequence ID" value="NZ_JABXWT010000013.1"/>
</dbReference>
<organism evidence="15 16">
    <name type="scientific">Ruegeria haliotis</name>
    <dbReference type="NCBI Taxonomy" id="2747601"/>
    <lineage>
        <taxon>Bacteria</taxon>
        <taxon>Pseudomonadati</taxon>
        <taxon>Pseudomonadota</taxon>
        <taxon>Alphaproteobacteria</taxon>
        <taxon>Rhodobacterales</taxon>
        <taxon>Roseobacteraceae</taxon>
        <taxon>Ruegeria</taxon>
    </lineage>
</organism>
<evidence type="ECO:0000259" key="11">
    <source>
        <dbReference type="Pfam" id="PF00133"/>
    </source>
</evidence>
<comment type="subcellular location">
    <subcellularLocation>
        <location evidence="9">Cytoplasm</location>
    </subcellularLocation>
</comment>